<evidence type="ECO:0000313" key="2">
    <source>
        <dbReference type="EMBL" id="QII10691.1"/>
    </source>
</evidence>
<reference evidence="2 3" key="3">
    <citation type="submission" date="2020-02" db="EMBL/GenBank/DDBJ databases">
        <title>Newly sequenced genome of strain CSTR1 showed variability in Candidatus Kuenenia stuttgartiensis genomes.</title>
        <authorList>
            <person name="Ding C."/>
            <person name="Adrian L."/>
        </authorList>
    </citation>
    <scope>NUCLEOTIDE SEQUENCE [LARGE SCALE GENOMIC DNA]</scope>
    <source>
        <strain evidence="2 3">CSTR1</strain>
    </source>
</reference>
<organism evidence="1">
    <name type="scientific">Kuenenia stuttgartiensis</name>
    <dbReference type="NCBI Taxonomy" id="174633"/>
    <lineage>
        <taxon>Bacteria</taxon>
        <taxon>Pseudomonadati</taxon>
        <taxon>Planctomycetota</taxon>
        <taxon>Candidatus Brocadiia</taxon>
        <taxon>Candidatus Brocadiales</taxon>
        <taxon>Candidatus Brocadiaceae</taxon>
        <taxon>Candidatus Kuenenia</taxon>
    </lineage>
</organism>
<dbReference type="AlphaFoldDB" id="Q1Q0Y2"/>
<dbReference type="EMBL" id="CP049055">
    <property type="protein sequence ID" value="QII10691.1"/>
    <property type="molecule type" value="Genomic_DNA"/>
</dbReference>
<accession>Q1Q0Y2</accession>
<dbReference type="Proteomes" id="UP000501926">
    <property type="component" value="Chromosome"/>
</dbReference>
<proteinExistence type="predicted"/>
<reference evidence="1" key="2">
    <citation type="submission" date="2006-01" db="EMBL/GenBank/DDBJ databases">
        <authorList>
            <person name="Genoscope"/>
        </authorList>
    </citation>
    <scope>NUCLEOTIDE SEQUENCE</scope>
</reference>
<sequence length="100" mass="11577">MTIVKEDATDLEHLSPERFAYINYIFIVVNNTPEAYLSAHELATRLGFKESGDIEYSADNAMFLIHEWNTLVQHLHWIKRAFYGWLPAAKTIRAKLPLIS</sequence>
<dbReference type="OrthoDB" id="5428564at2"/>
<dbReference type="RefSeq" id="WP_099325845.1">
    <property type="nucleotide sequence ID" value="NZ_CP049055.1"/>
</dbReference>
<evidence type="ECO:0000313" key="1">
    <source>
        <dbReference type="EMBL" id="CAJ73657.1"/>
    </source>
</evidence>
<reference evidence="1" key="1">
    <citation type="journal article" date="2006" name="Nature">
        <title>Deciphering the evolution and metabolism of an anammox bacterium from a community genome.</title>
        <authorList>
            <person name="Strous M."/>
            <person name="Pelletier E."/>
            <person name="Mangenot S."/>
            <person name="Rattei T."/>
            <person name="Lehner A."/>
            <person name="Taylor M.W."/>
            <person name="Horn M."/>
            <person name="Daims H."/>
            <person name="Bartol-Mavel D."/>
            <person name="Wincker P."/>
            <person name="Barbe V."/>
            <person name="Fonknechten N."/>
            <person name="Vallenet D."/>
            <person name="Segurens B."/>
            <person name="Schenowitz-Truong C."/>
            <person name="Medigue C."/>
            <person name="Collingro A."/>
            <person name="Snel B."/>
            <person name="Dutilh B.E."/>
            <person name="OpDenCamp H.J.M."/>
            <person name="vanDerDrift C."/>
            <person name="Cirpus I."/>
            <person name="vanDePas-Schoonen K.T."/>
            <person name="Harhangi H.R."/>
            <person name="vanNiftrik L."/>
            <person name="Schmid M."/>
            <person name="Keltjens J."/>
            <person name="vanDeVossenberg J."/>
            <person name="Kartal B."/>
            <person name="Meier H."/>
            <person name="Frishman D."/>
            <person name="Huynen M.A."/>
            <person name="Mewes H."/>
            <person name="Weissenbach J."/>
            <person name="Jetten M.S.M."/>
            <person name="Wagner M."/>
            <person name="LePaslier D."/>
        </authorList>
    </citation>
    <scope>NUCLEOTIDE SEQUENCE</scope>
</reference>
<name>Q1Q0Y2_KUEST</name>
<gene>
    <name evidence="2" type="ORF">KsCSTR_13120</name>
    <name evidence="1" type="ORF">kuste2904</name>
</gene>
<dbReference type="EMBL" id="CT573071">
    <property type="protein sequence ID" value="CAJ73657.1"/>
    <property type="molecule type" value="Genomic_DNA"/>
</dbReference>
<evidence type="ECO:0000313" key="3">
    <source>
        <dbReference type="Proteomes" id="UP000501926"/>
    </source>
</evidence>
<protein>
    <submittedName>
        <fullName evidence="1">Uncharacterized protein</fullName>
    </submittedName>
</protein>